<proteinExistence type="predicted"/>
<evidence type="ECO:0000313" key="1">
    <source>
        <dbReference type="EMBL" id="PKI43884.1"/>
    </source>
</evidence>
<evidence type="ECO:0000313" key="2">
    <source>
        <dbReference type="Proteomes" id="UP000233551"/>
    </source>
</evidence>
<dbReference type="AlphaFoldDB" id="A0A2I0IIT1"/>
<protein>
    <submittedName>
        <fullName evidence="1">Uncharacterized protein</fullName>
    </submittedName>
</protein>
<dbReference type="Proteomes" id="UP000233551">
    <property type="component" value="Unassembled WGS sequence"/>
</dbReference>
<accession>A0A2I0IIT1</accession>
<dbReference type="EMBL" id="PGOL01002963">
    <property type="protein sequence ID" value="PKI43884.1"/>
    <property type="molecule type" value="Genomic_DNA"/>
</dbReference>
<keyword evidence="2" id="KW-1185">Reference proteome</keyword>
<reference evidence="1 2" key="1">
    <citation type="submission" date="2017-11" db="EMBL/GenBank/DDBJ databases">
        <title>De-novo sequencing of pomegranate (Punica granatum L.) genome.</title>
        <authorList>
            <person name="Akparov Z."/>
            <person name="Amiraslanov A."/>
            <person name="Hajiyeva S."/>
            <person name="Abbasov M."/>
            <person name="Kaur K."/>
            <person name="Hamwieh A."/>
            <person name="Solovyev V."/>
            <person name="Salamov A."/>
            <person name="Braich B."/>
            <person name="Kosarev P."/>
            <person name="Mahmoud A."/>
            <person name="Hajiyev E."/>
            <person name="Babayeva S."/>
            <person name="Izzatullayeva V."/>
            <person name="Mammadov A."/>
            <person name="Mammadov A."/>
            <person name="Sharifova S."/>
            <person name="Ojaghi J."/>
            <person name="Eynullazada K."/>
            <person name="Bayramov B."/>
            <person name="Abdulazimova A."/>
            <person name="Shahmuradov I."/>
        </authorList>
    </citation>
    <scope>NUCLEOTIDE SEQUENCE [LARGE SCALE GENOMIC DNA]</scope>
    <source>
        <strain evidence="2">cv. AG2017</strain>
        <tissue evidence="1">Leaf</tissue>
    </source>
</reference>
<gene>
    <name evidence="1" type="ORF">CRG98_035718</name>
</gene>
<sequence length="156" mass="17340">MSSDELLVAAIIRSLVLVIVHTNQIWRFAHYGVGRDDQLFRPNRGRGPPATLPPTKGCRRGLSPLATSVLASSRPIPSQTRILEIASSVSSRWNRRVKNFICSKLGTMTSDSFLLVSSSLSLEKEVLGWGTKSFHGRLGARERMSMVHERIYGDSF</sequence>
<organism evidence="1 2">
    <name type="scientific">Punica granatum</name>
    <name type="common">Pomegranate</name>
    <dbReference type="NCBI Taxonomy" id="22663"/>
    <lineage>
        <taxon>Eukaryota</taxon>
        <taxon>Viridiplantae</taxon>
        <taxon>Streptophyta</taxon>
        <taxon>Embryophyta</taxon>
        <taxon>Tracheophyta</taxon>
        <taxon>Spermatophyta</taxon>
        <taxon>Magnoliopsida</taxon>
        <taxon>eudicotyledons</taxon>
        <taxon>Gunneridae</taxon>
        <taxon>Pentapetalae</taxon>
        <taxon>rosids</taxon>
        <taxon>malvids</taxon>
        <taxon>Myrtales</taxon>
        <taxon>Lythraceae</taxon>
        <taxon>Punica</taxon>
    </lineage>
</organism>
<name>A0A2I0IIT1_PUNGR</name>
<comment type="caution">
    <text evidence="1">The sequence shown here is derived from an EMBL/GenBank/DDBJ whole genome shotgun (WGS) entry which is preliminary data.</text>
</comment>